<dbReference type="Pfam" id="PF04932">
    <property type="entry name" value="Wzy_C"/>
    <property type="match status" value="1"/>
</dbReference>
<feature type="transmembrane region" description="Helical" evidence="5">
    <location>
        <begin position="340"/>
        <end position="358"/>
    </location>
</feature>
<feature type="transmembrane region" description="Helical" evidence="5">
    <location>
        <begin position="175"/>
        <end position="193"/>
    </location>
</feature>
<keyword evidence="3 5" id="KW-1133">Transmembrane helix</keyword>
<feature type="transmembrane region" description="Helical" evidence="5">
    <location>
        <begin position="364"/>
        <end position="392"/>
    </location>
</feature>
<dbReference type="Proteomes" id="UP000593892">
    <property type="component" value="Chromosome"/>
</dbReference>
<keyword evidence="2 5" id="KW-0812">Transmembrane</keyword>
<feature type="transmembrane region" description="Helical" evidence="5">
    <location>
        <begin position="28"/>
        <end position="44"/>
    </location>
</feature>
<feature type="transmembrane region" description="Helical" evidence="5">
    <location>
        <begin position="413"/>
        <end position="431"/>
    </location>
</feature>
<evidence type="ECO:0000256" key="1">
    <source>
        <dbReference type="ARBA" id="ARBA00004141"/>
    </source>
</evidence>
<dbReference type="InterPro" id="IPR051533">
    <property type="entry name" value="WaaL-like"/>
</dbReference>
<dbReference type="GO" id="GO:0016874">
    <property type="term" value="F:ligase activity"/>
    <property type="evidence" value="ECO:0007669"/>
    <property type="project" value="UniProtKB-KW"/>
</dbReference>
<evidence type="ECO:0000256" key="3">
    <source>
        <dbReference type="ARBA" id="ARBA00022989"/>
    </source>
</evidence>
<name>A0A7S7NRF5_PALFE</name>
<feature type="transmembrane region" description="Helical" evidence="5">
    <location>
        <begin position="205"/>
        <end position="233"/>
    </location>
</feature>
<feature type="transmembrane region" description="Helical" evidence="5">
    <location>
        <begin position="239"/>
        <end position="257"/>
    </location>
</feature>
<dbReference type="RefSeq" id="WP_194450122.1">
    <property type="nucleotide sequence ID" value="NZ_CP063849.1"/>
</dbReference>
<feature type="domain" description="O-antigen ligase-related" evidence="6">
    <location>
        <begin position="203"/>
        <end position="348"/>
    </location>
</feature>
<dbReference type="PANTHER" id="PTHR37422:SF13">
    <property type="entry name" value="LIPOPOLYSACCHARIDE BIOSYNTHESIS PROTEIN PA4999-RELATED"/>
    <property type="match status" value="1"/>
</dbReference>
<feature type="transmembrane region" description="Helical" evidence="5">
    <location>
        <begin position="93"/>
        <end position="113"/>
    </location>
</feature>
<evidence type="ECO:0000259" key="6">
    <source>
        <dbReference type="Pfam" id="PF04932"/>
    </source>
</evidence>
<evidence type="ECO:0000256" key="2">
    <source>
        <dbReference type="ARBA" id="ARBA00022692"/>
    </source>
</evidence>
<dbReference type="Gene3D" id="1.25.40.10">
    <property type="entry name" value="Tetratricopeptide repeat domain"/>
    <property type="match status" value="1"/>
</dbReference>
<evidence type="ECO:0000313" key="8">
    <source>
        <dbReference type="Proteomes" id="UP000593892"/>
    </source>
</evidence>
<evidence type="ECO:0000256" key="4">
    <source>
        <dbReference type="ARBA" id="ARBA00023136"/>
    </source>
</evidence>
<keyword evidence="8" id="KW-1185">Reference proteome</keyword>
<keyword evidence="4 5" id="KW-0472">Membrane</keyword>
<protein>
    <submittedName>
        <fullName evidence="7">O-antigen ligase family protein</fullName>
    </submittedName>
</protein>
<dbReference type="GO" id="GO:0016020">
    <property type="term" value="C:membrane"/>
    <property type="evidence" value="ECO:0007669"/>
    <property type="project" value="UniProtKB-SubCell"/>
</dbReference>
<dbReference type="SUPFAM" id="SSF48452">
    <property type="entry name" value="TPR-like"/>
    <property type="match status" value="1"/>
</dbReference>
<dbReference type="PANTHER" id="PTHR37422">
    <property type="entry name" value="TEICHURONIC ACID BIOSYNTHESIS PROTEIN TUAE"/>
    <property type="match status" value="1"/>
</dbReference>
<sequence>MGILLPVTLALLPLLILPSVVFYYDITPKLAVLLFGAGLALFWFEQNRRALISLWTGKSGRWIILILGAQLCSLLLSTLGSQNPWFSVGGSTWRRFGLLSQGALILFTLLAAAQFSTNRVILRRALQAIALSGCVMALYGMAQYLGWDPLLPPTSYLAGEGIFQIVRPPATLGHAGYFATYLLFTLAAALATFPFNRKLACCSVVLMPVAIVLSGTRAALLGLAVGAVCLVLLRRPSLRTISIASACAAAVLVLLLISPAGGKLRARVKWSADDAKGGARILLWRDTLHLAEAHALLGSGLDTFGTAFPRYQSVELSRAYPDFYHESPHNILLDTLSSQGVFGLLILLALLALGFQHAKGNPELAAGLAAVFVSLQFTSFTIATSLGFLILIATLLPPVSLHESKPKNNSWKIVPAVLAVCLIFAGMRVMLADFTFQQAKTALDAGRISDAMGEYLAAGALANLGGRPDLYFSRRFTAARRRPEALTAGVQAAAGPEDRPNGLYNLAALHSASNDAAAVEADLRAAIDASPQWFKPHWTLARLLAGQGRRNEANREADRAVELDGGKHPEVTLARDRIRLGLKPY</sequence>
<accession>A0A7S7NRF5</accession>
<gene>
    <name evidence="7" type="ORF">IRI77_00405</name>
</gene>
<feature type="transmembrane region" description="Helical" evidence="5">
    <location>
        <begin position="64"/>
        <end position="81"/>
    </location>
</feature>
<reference evidence="7 8" key="1">
    <citation type="submission" date="2020-10" db="EMBL/GenBank/DDBJ databases">
        <title>Complete genome sequence of Paludibaculum fermentans P105T, a facultatively anaerobic acidobacterium capable of dissimilatory Fe(III) reduction.</title>
        <authorList>
            <person name="Dedysh S.N."/>
            <person name="Beletsky A.V."/>
            <person name="Kulichevskaya I.S."/>
            <person name="Mardanov A.V."/>
            <person name="Ravin N.V."/>
        </authorList>
    </citation>
    <scope>NUCLEOTIDE SEQUENCE [LARGE SCALE GENOMIC DNA]</scope>
    <source>
        <strain evidence="7 8">P105</strain>
    </source>
</reference>
<comment type="subcellular location">
    <subcellularLocation>
        <location evidence="1">Membrane</location>
        <topology evidence="1">Multi-pass membrane protein</topology>
    </subcellularLocation>
</comment>
<feature type="transmembrane region" description="Helical" evidence="5">
    <location>
        <begin position="125"/>
        <end position="147"/>
    </location>
</feature>
<evidence type="ECO:0000313" key="7">
    <source>
        <dbReference type="EMBL" id="QOY88460.1"/>
    </source>
</evidence>
<organism evidence="7 8">
    <name type="scientific">Paludibaculum fermentans</name>
    <dbReference type="NCBI Taxonomy" id="1473598"/>
    <lineage>
        <taxon>Bacteria</taxon>
        <taxon>Pseudomonadati</taxon>
        <taxon>Acidobacteriota</taxon>
        <taxon>Terriglobia</taxon>
        <taxon>Bryobacterales</taxon>
        <taxon>Bryobacteraceae</taxon>
        <taxon>Paludibaculum</taxon>
    </lineage>
</organism>
<dbReference type="KEGG" id="pfer:IRI77_00405"/>
<keyword evidence="7" id="KW-0436">Ligase</keyword>
<dbReference type="InterPro" id="IPR007016">
    <property type="entry name" value="O-antigen_ligase-rel_domated"/>
</dbReference>
<dbReference type="AlphaFoldDB" id="A0A7S7NRF5"/>
<proteinExistence type="predicted"/>
<dbReference type="InterPro" id="IPR011990">
    <property type="entry name" value="TPR-like_helical_dom_sf"/>
</dbReference>
<dbReference type="EMBL" id="CP063849">
    <property type="protein sequence ID" value="QOY88460.1"/>
    <property type="molecule type" value="Genomic_DNA"/>
</dbReference>
<evidence type="ECO:0000256" key="5">
    <source>
        <dbReference type="SAM" id="Phobius"/>
    </source>
</evidence>